<dbReference type="Gene3D" id="3.20.20.70">
    <property type="entry name" value="Aldolase class I"/>
    <property type="match status" value="1"/>
</dbReference>
<gene>
    <name evidence="7" type="ORF">OM075_06255</name>
</gene>
<dbReference type="GO" id="GO:0003824">
    <property type="term" value="F:catalytic activity"/>
    <property type="evidence" value="ECO:0007669"/>
    <property type="project" value="InterPro"/>
</dbReference>
<name>A0AAE3SEI7_9BACT</name>
<dbReference type="CDD" id="cd01335">
    <property type="entry name" value="Radical_SAM"/>
    <property type="match status" value="1"/>
</dbReference>
<dbReference type="Pfam" id="PF04055">
    <property type="entry name" value="Radical_SAM"/>
    <property type="match status" value="1"/>
</dbReference>
<proteinExistence type="predicted"/>
<dbReference type="SUPFAM" id="SSF102114">
    <property type="entry name" value="Radical SAM enzymes"/>
    <property type="match status" value="1"/>
</dbReference>
<dbReference type="RefSeq" id="WP_301189630.1">
    <property type="nucleotide sequence ID" value="NZ_JAPDPJ010000009.1"/>
</dbReference>
<evidence type="ECO:0000256" key="1">
    <source>
        <dbReference type="ARBA" id="ARBA00001966"/>
    </source>
</evidence>
<dbReference type="GO" id="GO:0046872">
    <property type="term" value="F:metal ion binding"/>
    <property type="evidence" value="ECO:0007669"/>
    <property type="project" value="UniProtKB-KW"/>
</dbReference>
<comment type="cofactor">
    <cofactor evidence="1">
        <name>[4Fe-4S] cluster</name>
        <dbReference type="ChEBI" id="CHEBI:49883"/>
    </cofactor>
</comment>
<evidence type="ECO:0000256" key="4">
    <source>
        <dbReference type="ARBA" id="ARBA00023004"/>
    </source>
</evidence>
<dbReference type="SFLD" id="SFLDS00029">
    <property type="entry name" value="Radical_SAM"/>
    <property type="match status" value="1"/>
</dbReference>
<dbReference type="InterPro" id="IPR058240">
    <property type="entry name" value="rSAM_sf"/>
</dbReference>
<dbReference type="PANTHER" id="PTHR43288:SF1">
    <property type="entry name" value="GLYCYL-RADICAL ENZYME ACTIVATING ENZYME MJ0021-RELATED"/>
    <property type="match status" value="1"/>
</dbReference>
<dbReference type="InterPro" id="IPR007197">
    <property type="entry name" value="rSAM"/>
</dbReference>
<reference evidence="7" key="1">
    <citation type="submission" date="2022-10" db="EMBL/GenBank/DDBJ databases">
        <authorList>
            <person name="Yu W.X."/>
        </authorList>
    </citation>
    <scope>NUCLEOTIDE SEQUENCE</scope>
    <source>
        <strain evidence="7">AAT</strain>
    </source>
</reference>
<dbReference type="PANTHER" id="PTHR43288">
    <property type="entry name" value="BIOTIN SYNTHASE-RELATED PROTEIN, RADICAL SAM SUPERFAMILY"/>
    <property type="match status" value="1"/>
</dbReference>
<evidence type="ECO:0000313" key="7">
    <source>
        <dbReference type="EMBL" id="MCW3786062.1"/>
    </source>
</evidence>
<evidence type="ECO:0000256" key="3">
    <source>
        <dbReference type="ARBA" id="ARBA00022723"/>
    </source>
</evidence>
<dbReference type="AlphaFoldDB" id="A0AAE3SEI7"/>
<keyword evidence="2" id="KW-0949">S-adenosyl-L-methionine</keyword>
<dbReference type="SFLD" id="SFLDG01108">
    <property type="entry name" value="Uncharacterised_Radical_SAM_Su"/>
    <property type="match status" value="1"/>
</dbReference>
<dbReference type="InterPro" id="IPR040087">
    <property type="entry name" value="MJ0021-like"/>
</dbReference>
<keyword evidence="4" id="KW-0408">Iron</keyword>
<keyword evidence="5" id="KW-0411">Iron-sulfur</keyword>
<dbReference type="PROSITE" id="PS51918">
    <property type="entry name" value="RADICAL_SAM"/>
    <property type="match status" value="1"/>
</dbReference>
<evidence type="ECO:0000259" key="6">
    <source>
        <dbReference type="PROSITE" id="PS51918"/>
    </source>
</evidence>
<dbReference type="Proteomes" id="UP001209229">
    <property type="component" value="Unassembled WGS sequence"/>
</dbReference>
<dbReference type="InterPro" id="IPR013785">
    <property type="entry name" value="Aldolase_TIM"/>
</dbReference>
<feature type="domain" description="Radical SAM core" evidence="6">
    <location>
        <begin position="73"/>
        <end position="288"/>
    </location>
</feature>
<comment type="caution">
    <text evidence="7">The sequence shown here is derived from an EMBL/GenBank/DDBJ whole genome shotgun (WGS) entry which is preliminary data.</text>
</comment>
<organism evidence="7 8">
    <name type="scientific">Plebeiibacterium sediminum</name>
    <dbReference type="NCBI Taxonomy" id="2992112"/>
    <lineage>
        <taxon>Bacteria</taxon>
        <taxon>Pseudomonadati</taxon>
        <taxon>Bacteroidota</taxon>
        <taxon>Bacteroidia</taxon>
        <taxon>Marinilabiliales</taxon>
        <taxon>Marinilabiliaceae</taxon>
        <taxon>Plebeiibacterium</taxon>
    </lineage>
</organism>
<sequence>MTPYILYLNDVVNKNHKLIENFKAPVNWINNGTVYSLEAERKELFDYLENSINHSYKNSKPWHKSLSKGCQLCAEGSWSCLFINNICNATCVFCPTQQDNDETPATQGCSFNTPEEFADYINYFNFKGVSISGGEPLKTFEKTVAYIKAVRKQCNKDIYVWLYTNGILGTPEIFKTLNEIGVDEVRFNLGASNYNINLIKNARPYIKNITVEIPAIPEDYKKLTQLLPQLIEEGVTNLNLHQLRLTPYNIAKLASKPYTYTHGTPPTVVESELTALKILKYVSENQLAIGVNYCNYHYKNNYQKAGFRKHISSKFIKDESELTELGFLRKITTGGENNSIDLNTLKLDPETHGKINVSYSYYSLSDTNDLKSETETFNINSKAYYLKSKNTVSNLETTSRSFLENMNNKTCRDIADTALFKIFQKEIIEDEFPEYY</sequence>
<evidence type="ECO:0000313" key="8">
    <source>
        <dbReference type="Proteomes" id="UP001209229"/>
    </source>
</evidence>
<evidence type="ECO:0000256" key="2">
    <source>
        <dbReference type="ARBA" id="ARBA00022691"/>
    </source>
</evidence>
<evidence type="ECO:0000256" key="5">
    <source>
        <dbReference type="ARBA" id="ARBA00023014"/>
    </source>
</evidence>
<dbReference type="GO" id="GO:0051536">
    <property type="term" value="F:iron-sulfur cluster binding"/>
    <property type="evidence" value="ECO:0007669"/>
    <property type="project" value="UniProtKB-KW"/>
</dbReference>
<keyword evidence="8" id="KW-1185">Reference proteome</keyword>
<accession>A0AAE3SEI7</accession>
<protein>
    <submittedName>
        <fullName evidence="7">Radical SAM protein</fullName>
    </submittedName>
</protein>
<keyword evidence="3" id="KW-0479">Metal-binding</keyword>
<dbReference type="EMBL" id="JAPDPJ010000009">
    <property type="protein sequence ID" value="MCW3786062.1"/>
    <property type="molecule type" value="Genomic_DNA"/>
</dbReference>